<dbReference type="AlphaFoldDB" id="B8IAY4"/>
<feature type="transmembrane region" description="Helical" evidence="6">
    <location>
        <begin position="12"/>
        <end position="33"/>
    </location>
</feature>
<accession>B8IAY4</accession>
<comment type="subcellular location">
    <subcellularLocation>
        <location evidence="1">Cell membrane</location>
        <topology evidence="1">Multi-pass membrane protein</topology>
    </subcellularLocation>
</comment>
<dbReference type="EMBL" id="CP001349">
    <property type="protein sequence ID" value="ACL55377.1"/>
    <property type="molecule type" value="Genomic_DNA"/>
</dbReference>
<keyword evidence="4 6" id="KW-1133">Transmembrane helix</keyword>
<dbReference type="RefSeq" id="WP_015927088.1">
    <property type="nucleotide sequence ID" value="NC_011894.1"/>
</dbReference>
<evidence type="ECO:0000256" key="3">
    <source>
        <dbReference type="ARBA" id="ARBA00022692"/>
    </source>
</evidence>
<evidence type="ECO:0000256" key="6">
    <source>
        <dbReference type="SAM" id="Phobius"/>
    </source>
</evidence>
<keyword evidence="5 6" id="KW-0472">Membrane</keyword>
<evidence type="ECO:0000256" key="5">
    <source>
        <dbReference type="ARBA" id="ARBA00023136"/>
    </source>
</evidence>
<dbReference type="InterPro" id="IPR001851">
    <property type="entry name" value="ABC_transp_permease"/>
</dbReference>
<dbReference type="PANTHER" id="PTHR30482:SF10">
    <property type="entry name" value="HIGH-AFFINITY BRANCHED-CHAIN AMINO ACID TRANSPORT PROTEIN BRAE"/>
    <property type="match status" value="1"/>
</dbReference>
<keyword evidence="2" id="KW-1003">Cell membrane</keyword>
<name>B8IAY4_METNO</name>
<dbReference type="OrthoDB" id="9814461at2"/>
<evidence type="ECO:0000256" key="1">
    <source>
        <dbReference type="ARBA" id="ARBA00004651"/>
    </source>
</evidence>
<dbReference type="eggNOG" id="COG4177">
    <property type="taxonomic scope" value="Bacteria"/>
</dbReference>
<evidence type="ECO:0000313" key="8">
    <source>
        <dbReference type="Proteomes" id="UP000008207"/>
    </source>
</evidence>
<keyword evidence="8" id="KW-1185">Reference proteome</keyword>
<dbReference type="Proteomes" id="UP000008207">
    <property type="component" value="Chromosome"/>
</dbReference>
<dbReference type="GO" id="GO:0015658">
    <property type="term" value="F:branched-chain amino acid transmembrane transporter activity"/>
    <property type="evidence" value="ECO:0007669"/>
    <property type="project" value="InterPro"/>
</dbReference>
<evidence type="ECO:0000313" key="7">
    <source>
        <dbReference type="EMBL" id="ACL55377.1"/>
    </source>
</evidence>
<dbReference type="HOGENOM" id="CLU_031365_1_2_5"/>
<feature type="transmembrane region" description="Helical" evidence="6">
    <location>
        <begin position="179"/>
        <end position="203"/>
    </location>
</feature>
<sequence>MWEALDDFYWTYQSLIHGIGVNGLLALSIYVVLAVGQLSLGQAAFMGVGAYTGALLTVKFGTPFAVSMAAAAAVPALIALVVGGPTLRLTGVYLAIATIGLGEITRIVFLNWDYAGGALGLSGIPERGGVGAIYGTLAVVLVGLILVARSRVGRAMEAMREDEAAAGVMGVNLPRYRMTALVVSSALAGIAGCLSAHVSSFIGPNEYGFETAVTILSYALLGGIGSPVAPVLGAAILTLLPEVLRPLADFRLMVNGLIIVIAVLFMPRGILPWRIARTGAR</sequence>
<feature type="transmembrane region" description="Helical" evidence="6">
    <location>
        <begin position="132"/>
        <end position="150"/>
    </location>
</feature>
<dbReference type="PANTHER" id="PTHR30482">
    <property type="entry name" value="HIGH-AFFINITY BRANCHED-CHAIN AMINO ACID TRANSPORT SYSTEM PERMEASE"/>
    <property type="match status" value="1"/>
</dbReference>
<evidence type="ECO:0000256" key="2">
    <source>
        <dbReference type="ARBA" id="ARBA00022475"/>
    </source>
</evidence>
<reference evidence="7 8" key="1">
    <citation type="submission" date="2009-01" db="EMBL/GenBank/DDBJ databases">
        <title>Complete sequence of chromosome of Methylobacterium nodulans ORS 2060.</title>
        <authorList>
            <consortium name="US DOE Joint Genome Institute"/>
            <person name="Lucas S."/>
            <person name="Copeland A."/>
            <person name="Lapidus A."/>
            <person name="Glavina del Rio T."/>
            <person name="Dalin E."/>
            <person name="Tice H."/>
            <person name="Bruce D."/>
            <person name="Goodwin L."/>
            <person name="Pitluck S."/>
            <person name="Sims D."/>
            <person name="Brettin T."/>
            <person name="Detter J.C."/>
            <person name="Han C."/>
            <person name="Larimer F."/>
            <person name="Land M."/>
            <person name="Hauser L."/>
            <person name="Kyrpides N."/>
            <person name="Ivanova N."/>
            <person name="Marx C.J."/>
            <person name="Richardson P."/>
        </authorList>
    </citation>
    <scope>NUCLEOTIDE SEQUENCE [LARGE SCALE GENOMIC DNA]</scope>
    <source>
        <strain evidence="8">LMG 21967 / CNCM I-2342 / ORS 2060</strain>
    </source>
</reference>
<feature type="transmembrane region" description="Helical" evidence="6">
    <location>
        <begin position="40"/>
        <end position="58"/>
    </location>
</feature>
<keyword evidence="3 6" id="KW-0812">Transmembrane</keyword>
<gene>
    <name evidence="7" type="ordered locus">Mnod_0333</name>
</gene>
<feature type="transmembrane region" description="Helical" evidence="6">
    <location>
        <begin position="215"/>
        <end position="240"/>
    </location>
</feature>
<proteinExistence type="predicted"/>
<feature type="transmembrane region" description="Helical" evidence="6">
    <location>
        <begin position="91"/>
        <end position="112"/>
    </location>
</feature>
<dbReference type="Pfam" id="PF02653">
    <property type="entry name" value="BPD_transp_2"/>
    <property type="match status" value="1"/>
</dbReference>
<feature type="transmembrane region" description="Helical" evidence="6">
    <location>
        <begin position="64"/>
        <end position="84"/>
    </location>
</feature>
<dbReference type="KEGG" id="mno:Mnod_0333"/>
<protein>
    <submittedName>
        <fullName evidence="7">Inner-membrane translocator</fullName>
    </submittedName>
</protein>
<dbReference type="STRING" id="460265.Mnod_0333"/>
<dbReference type="GO" id="GO:0005886">
    <property type="term" value="C:plasma membrane"/>
    <property type="evidence" value="ECO:0007669"/>
    <property type="project" value="UniProtKB-SubCell"/>
</dbReference>
<dbReference type="InterPro" id="IPR043428">
    <property type="entry name" value="LivM-like"/>
</dbReference>
<organism evidence="7 8">
    <name type="scientific">Methylobacterium nodulans (strain LMG 21967 / CNCM I-2342 / ORS 2060)</name>
    <dbReference type="NCBI Taxonomy" id="460265"/>
    <lineage>
        <taxon>Bacteria</taxon>
        <taxon>Pseudomonadati</taxon>
        <taxon>Pseudomonadota</taxon>
        <taxon>Alphaproteobacteria</taxon>
        <taxon>Hyphomicrobiales</taxon>
        <taxon>Methylobacteriaceae</taxon>
        <taxon>Methylobacterium</taxon>
    </lineage>
</organism>
<feature type="transmembrane region" description="Helical" evidence="6">
    <location>
        <begin position="252"/>
        <end position="271"/>
    </location>
</feature>
<evidence type="ECO:0000256" key="4">
    <source>
        <dbReference type="ARBA" id="ARBA00022989"/>
    </source>
</evidence>
<dbReference type="CDD" id="cd06581">
    <property type="entry name" value="TM_PBP1_LivM_like"/>
    <property type="match status" value="1"/>
</dbReference>